<organism evidence="2 3">
    <name type="scientific">Mycobacterium intracellulare subsp. chimaera</name>
    <dbReference type="NCBI Taxonomy" id="222805"/>
    <lineage>
        <taxon>Bacteria</taxon>
        <taxon>Bacillati</taxon>
        <taxon>Actinomycetota</taxon>
        <taxon>Actinomycetes</taxon>
        <taxon>Mycobacteriales</taxon>
        <taxon>Mycobacteriaceae</taxon>
        <taxon>Mycobacterium</taxon>
        <taxon>Mycobacterium avium complex (MAC)</taxon>
    </lineage>
</organism>
<feature type="transmembrane region" description="Helical" evidence="1">
    <location>
        <begin position="9"/>
        <end position="30"/>
    </location>
</feature>
<dbReference type="Proteomes" id="UP001529272">
    <property type="component" value="Unassembled WGS sequence"/>
</dbReference>
<keyword evidence="1" id="KW-0472">Membrane</keyword>
<keyword evidence="3" id="KW-1185">Reference proteome</keyword>
<accession>A0ABT7P7N9</accession>
<evidence type="ECO:0000313" key="2">
    <source>
        <dbReference type="EMBL" id="MDM3929279.1"/>
    </source>
</evidence>
<reference evidence="3" key="1">
    <citation type="submission" date="2023-06" db="EMBL/GenBank/DDBJ databases">
        <title>Itaconate inhibition of nontuberculous mycobacteria.</title>
        <authorList>
            <person name="Spilker T."/>
        </authorList>
    </citation>
    <scope>NUCLEOTIDE SEQUENCE [LARGE SCALE GENOMIC DNA]</scope>
    <source>
        <strain evidence="3">FLAC1071</strain>
    </source>
</reference>
<gene>
    <name evidence="2" type="ORF">QRB35_25180</name>
</gene>
<evidence type="ECO:0008006" key="4">
    <source>
        <dbReference type="Google" id="ProtNLM"/>
    </source>
</evidence>
<evidence type="ECO:0000313" key="3">
    <source>
        <dbReference type="Proteomes" id="UP001529272"/>
    </source>
</evidence>
<sequence>MIYTRVESLLTHSLMYIVALGIAADVVVVFSPVPGLVTGAMGLTVAGIMANMFHRRSAALCVRCITEVPVDAPVRAQRRKRILWLEHAIATMTGRLVLVGATVALMLLPSVAHAAVAVHLSRILPGLVLWGLVYVDTLHHRLRPWCPYCRDWDDDCDAEPSPDPTAFGTKTRTLR</sequence>
<dbReference type="EMBL" id="JASZZX010000033">
    <property type="protein sequence ID" value="MDM3929279.1"/>
    <property type="molecule type" value="Genomic_DNA"/>
</dbReference>
<keyword evidence="1" id="KW-1133">Transmembrane helix</keyword>
<feature type="transmembrane region" description="Helical" evidence="1">
    <location>
        <begin position="88"/>
        <end position="108"/>
    </location>
</feature>
<evidence type="ECO:0000256" key="1">
    <source>
        <dbReference type="SAM" id="Phobius"/>
    </source>
</evidence>
<dbReference type="RefSeq" id="WP_069954114.1">
    <property type="nucleotide sequence ID" value="NZ_JASZZX010000033.1"/>
</dbReference>
<feature type="transmembrane region" description="Helical" evidence="1">
    <location>
        <begin position="114"/>
        <end position="135"/>
    </location>
</feature>
<proteinExistence type="predicted"/>
<reference evidence="2 3" key="2">
    <citation type="submission" date="2023-06" db="EMBL/GenBank/DDBJ databases">
        <title>Itaconate inhibition of nontuberculous mycobacteria.</title>
        <authorList>
            <person name="Breen P."/>
            <person name="Zimbric M."/>
            <person name="Caverly L."/>
        </authorList>
    </citation>
    <scope>NUCLEOTIDE SEQUENCE [LARGE SCALE GENOMIC DNA]</scope>
    <source>
        <strain evidence="2 3">FLAC1071</strain>
    </source>
</reference>
<comment type="caution">
    <text evidence="2">The sequence shown here is derived from an EMBL/GenBank/DDBJ whole genome shotgun (WGS) entry which is preliminary data.</text>
</comment>
<feature type="transmembrane region" description="Helical" evidence="1">
    <location>
        <begin position="36"/>
        <end position="53"/>
    </location>
</feature>
<protein>
    <recommendedName>
        <fullName evidence="4">Transmembrane protein</fullName>
    </recommendedName>
</protein>
<name>A0ABT7P7N9_MYCIT</name>
<keyword evidence="1" id="KW-0812">Transmembrane</keyword>